<organism evidence="3 4">
    <name type="scientific">Autumnicola tepida</name>
    <dbReference type="NCBI Taxonomy" id="3075595"/>
    <lineage>
        <taxon>Bacteria</taxon>
        <taxon>Pseudomonadati</taxon>
        <taxon>Bacteroidota</taxon>
        <taxon>Flavobacteriia</taxon>
        <taxon>Flavobacteriales</taxon>
        <taxon>Flavobacteriaceae</taxon>
        <taxon>Autumnicola</taxon>
    </lineage>
</organism>
<evidence type="ECO:0000256" key="1">
    <source>
        <dbReference type="SAM" id="MobiDB-lite"/>
    </source>
</evidence>
<keyword evidence="3" id="KW-0031">Aminopeptidase</keyword>
<keyword evidence="3" id="KW-0645">Protease</keyword>
<evidence type="ECO:0000259" key="2">
    <source>
        <dbReference type="Pfam" id="PF01433"/>
    </source>
</evidence>
<dbReference type="RefSeq" id="WP_311534339.1">
    <property type="nucleotide sequence ID" value="NZ_JAVRHQ010000007.1"/>
</dbReference>
<feature type="domain" description="Peptidase M1 membrane alanine aminopeptidase" evidence="2">
    <location>
        <begin position="313"/>
        <end position="506"/>
    </location>
</feature>
<protein>
    <submittedName>
        <fullName evidence="3">M1 family metallopeptidase</fullName>
        <ecNumber evidence="3">3.4.11.-</ecNumber>
    </submittedName>
</protein>
<gene>
    <name evidence="3" type="ORF">RM553_07665</name>
</gene>
<dbReference type="InterPro" id="IPR014782">
    <property type="entry name" value="Peptidase_M1_dom"/>
</dbReference>
<dbReference type="SUPFAM" id="SSF55486">
    <property type="entry name" value="Metalloproteases ('zincins'), catalytic domain"/>
    <property type="match status" value="1"/>
</dbReference>
<dbReference type="EC" id="3.4.11.-" evidence="3"/>
<dbReference type="EMBL" id="JAVRHQ010000007">
    <property type="protein sequence ID" value="MDT0642708.1"/>
    <property type="molecule type" value="Genomic_DNA"/>
</dbReference>
<keyword evidence="4" id="KW-1185">Reference proteome</keyword>
<dbReference type="PANTHER" id="PTHR45726">
    <property type="entry name" value="LEUKOTRIENE A-4 HYDROLASE"/>
    <property type="match status" value="1"/>
</dbReference>
<accession>A0ABU3C8N3</accession>
<dbReference type="PANTHER" id="PTHR45726:SF3">
    <property type="entry name" value="LEUKOTRIENE A-4 HYDROLASE"/>
    <property type="match status" value="1"/>
</dbReference>
<dbReference type="Gene3D" id="1.10.390.10">
    <property type="entry name" value="Neutral Protease Domain 2"/>
    <property type="match status" value="1"/>
</dbReference>
<dbReference type="InterPro" id="IPR034015">
    <property type="entry name" value="M1_LTA4H"/>
</dbReference>
<reference evidence="3 4" key="1">
    <citation type="submission" date="2023-09" db="EMBL/GenBank/DDBJ databases">
        <authorList>
            <person name="Rey-Velasco X."/>
        </authorList>
    </citation>
    <scope>NUCLEOTIDE SEQUENCE [LARGE SCALE GENOMIC DNA]</scope>
    <source>
        <strain evidence="3 4">F363</strain>
    </source>
</reference>
<dbReference type="InterPro" id="IPR027268">
    <property type="entry name" value="Peptidase_M4/M1_CTD_sf"/>
</dbReference>
<proteinExistence type="predicted"/>
<feature type="compositionally biased region" description="Polar residues" evidence="1">
    <location>
        <begin position="615"/>
        <end position="635"/>
    </location>
</feature>
<keyword evidence="3" id="KW-0378">Hydrolase</keyword>
<evidence type="ECO:0000313" key="3">
    <source>
        <dbReference type="EMBL" id="MDT0642708.1"/>
    </source>
</evidence>
<dbReference type="Pfam" id="PF01433">
    <property type="entry name" value="Peptidase_M1"/>
    <property type="match status" value="1"/>
</dbReference>
<comment type="caution">
    <text evidence="3">The sequence shown here is derived from an EMBL/GenBank/DDBJ whole genome shotgun (WGS) entry which is preliminary data.</text>
</comment>
<dbReference type="GO" id="GO:0004177">
    <property type="term" value="F:aminopeptidase activity"/>
    <property type="evidence" value="ECO:0007669"/>
    <property type="project" value="UniProtKB-KW"/>
</dbReference>
<dbReference type="CDD" id="cd09604">
    <property type="entry name" value="M1_APN_like"/>
    <property type="match status" value="1"/>
</dbReference>
<feature type="region of interest" description="Disordered" evidence="1">
    <location>
        <begin position="613"/>
        <end position="635"/>
    </location>
</feature>
<name>A0ABU3C8N3_9FLAO</name>
<dbReference type="Proteomes" id="UP001262889">
    <property type="component" value="Unassembled WGS sequence"/>
</dbReference>
<evidence type="ECO:0000313" key="4">
    <source>
        <dbReference type="Proteomes" id="UP001262889"/>
    </source>
</evidence>
<sequence>MKKILLSLSIFAVALGYSQNNSTYWQQHVNYDMDVDMNVENYQYTGTQELVYTNNSPDTLHKVFYHLYFNAFQPGSEMDMRLQSIADPDGRMVNNLGTRENPEYESRIAKLQPDEIGYLRVNSLRQDGQALDYNEEGTILEVQLAEPVLPGGETTFEMEFKGQVPLQIRRSGRNSAEGVALSMSQWYPKLAEYDFEGWHADPYIAREFHGVWGDFDVKITIDKDYILGSTGYLQNPQEIGYGYEEEGTKVKRKKGDKLTWHFVAPKVHDFTWAADPEYIHDKLTAKDGTVLHFLYKNNPEIVENWKKLQPKTEELLLFYNEHIGPYPWDKYSVVQGGDGGMEYAMLTLITGERSYESLVGVTAHEFAHAWFQHLLATNESKNEWMDEGFTSYISDEAMNEVMNSEKENPHAGSYRGYNQLVRSGVEQPQSTHADRYDYNFAYSVAAYSKGAIFLSQLGYIIGEDNLQKTLNRYYDEWKFKHPTPNDFIRVAEKVSGAELDWYLTDWTRTTNTIDYAIESVEAEGDSTQINLQRIGNMPMPVEVTVTFNDGQKELFYMPLRMMHWEKPASGDVERIVKEDWPWANPTYNLMIDAPKSEIQSVVIDESQLMADVDRSNNTFPADSGINSAEESGQGR</sequence>